<dbReference type="PRINTS" id="PR00080">
    <property type="entry name" value="SDRFAMILY"/>
</dbReference>
<dbReference type="EMBL" id="CP021081">
    <property type="protein sequence ID" value="ASN81315.1"/>
    <property type="molecule type" value="Genomic_DNA"/>
</dbReference>
<dbReference type="FunFam" id="3.40.50.720:FF:000084">
    <property type="entry name" value="Short-chain dehydrogenase reductase"/>
    <property type="match status" value="1"/>
</dbReference>
<dbReference type="Proteomes" id="UP000259030">
    <property type="component" value="Chromosome"/>
</dbReference>
<comment type="similarity">
    <text evidence="1">Belongs to the short-chain dehydrogenases/reductases (SDR) family.</text>
</comment>
<evidence type="ECO:0000313" key="3">
    <source>
        <dbReference type="EMBL" id="ASN81315.1"/>
    </source>
</evidence>
<dbReference type="InterPro" id="IPR002347">
    <property type="entry name" value="SDR_fam"/>
</dbReference>
<dbReference type="AlphaFoldDB" id="A0A221SXE3"/>
<dbReference type="PANTHER" id="PTHR24321:SF8">
    <property type="entry name" value="ESTRADIOL 17-BETA-DEHYDROGENASE 8-RELATED"/>
    <property type="match status" value="1"/>
</dbReference>
<evidence type="ECO:0000256" key="1">
    <source>
        <dbReference type="ARBA" id="ARBA00006484"/>
    </source>
</evidence>
<gene>
    <name evidence="3" type="ORF">DFI_10080</name>
</gene>
<accession>A0A221SXE3</accession>
<reference evidence="3 4" key="1">
    <citation type="submission" date="2017-05" db="EMBL/GenBank/DDBJ databases">
        <title>The complete genome sequence of Deinococcus ficus isolated from the rhizosphere of the Ficus religiosa L. in Taiwan.</title>
        <authorList>
            <person name="Wu K.-M."/>
            <person name="Liao T.-L."/>
            <person name="Liu Y.-M."/>
            <person name="Young C.-C."/>
            <person name="Tsai S.-F."/>
        </authorList>
    </citation>
    <scope>NUCLEOTIDE SEQUENCE [LARGE SCALE GENOMIC DNA]</scope>
    <source>
        <strain evidence="3 4">CC-FR2-10</strain>
    </source>
</reference>
<sequence>MSTPHNEPGESPVLTAVVTGAARGIGRAIAELYAERGARVLSVDVNLPPTLKGQRRLKADISTPRGRERILHATRELGGVGVLINNAAYQGAHGSVMDVSERGWARTLNVNLTAPLLLTRQLVELMPHGAAVVNVASVQGLFAEQDNAAYNASKGGLVNLTRAMALDLAPRGIRVNAVAPGAISTEAVIEAIQESPNPMQTKRDYEDLHALRRLGTPREVAQVVHFLGSAEAAFMTGAIVPVDGGMTASFMMAGRPV</sequence>
<dbReference type="InterPro" id="IPR020904">
    <property type="entry name" value="Sc_DH/Rdtase_CS"/>
</dbReference>
<dbReference type="RefSeq" id="WP_051307774.1">
    <property type="nucleotide sequence ID" value="NZ_CP021081.1"/>
</dbReference>
<dbReference type="SUPFAM" id="SSF51735">
    <property type="entry name" value="NAD(P)-binding Rossmann-fold domains"/>
    <property type="match status" value="1"/>
</dbReference>
<dbReference type="Pfam" id="PF13561">
    <property type="entry name" value="adh_short_C2"/>
    <property type="match status" value="1"/>
</dbReference>
<dbReference type="CDD" id="cd05233">
    <property type="entry name" value="SDR_c"/>
    <property type="match status" value="1"/>
</dbReference>
<name>A0A221SXE3_9DEIO</name>
<dbReference type="KEGG" id="dfc:DFI_10080"/>
<evidence type="ECO:0000256" key="2">
    <source>
        <dbReference type="ARBA" id="ARBA00023002"/>
    </source>
</evidence>
<dbReference type="Gene3D" id="3.40.50.720">
    <property type="entry name" value="NAD(P)-binding Rossmann-like Domain"/>
    <property type="match status" value="1"/>
</dbReference>
<dbReference type="PANTHER" id="PTHR24321">
    <property type="entry name" value="DEHYDROGENASES, SHORT CHAIN"/>
    <property type="match status" value="1"/>
</dbReference>
<evidence type="ECO:0000313" key="4">
    <source>
        <dbReference type="Proteomes" id="UP000259030"/>
    </source>
</evidence>
<dbReference type="GO" id="GO:0016491">
    <property type="term" value="F:oxidoreductase activity"/>
    <property type="evidence" value="ECO:0007669"/>
    <property type="project" value="UniProtKB-KW"/>
</dbReference>
<dbReference type="InterPro" id="IPR036291">
    <property type="entry name" value="NAD(P)-bd_dom_sf"/>
</dbReference>
<keyword evidence="2" id="KW-0560">Oxidoreductase</keyword>
<protein>
    <submittedName>
        <fullName evidence="3">Dehydrogenase</fullName>
    </submittedName>
</protein>
<dbReference type="STRING" id="317577.GCA_000419625_01895"/>
<proteinExistence type="inferred from homology"/>
<keyword evidence="4" id="KW-1185">Reference proteome</keyword>
<dbReference type="PRINTS" id="PR00081">
    <property type="entry name" value="GDHRDH"/>
</dbReference>
<organism evidence="3 4">
    <name type="scientific">Deinococcus ficus</name>
    <dbReference type="NCBI Taxonomy" id="317577"/>
    <lineage>
        <taxon>Bacteria</taxon>
        <taxon>Thermotogati</taxon>
        <taxon>Deinococcota</taxon>
        <taxon>Deinococci</taxon>
        <taxon>Deinococcales</taxon>
        <taxon>Deinococcaceae</taxon>
        <taxon>Deinococcus</taxon>
    </lineage>
</organism>
<dbReference type="PROSITE" id="PS00061">
    <property type="entry name" value="ADH_SHORT"/>
    <property type="match status" value="1"/>
</dbReference>